<name>A0ABY0EM36_CLOTA</name>
<dbReference type="EMBL" id="QMAU01000046">
    <property type="protein sequence ID" value="RXI53070.1"/>
    <property type="molecule type" value="Genomic_DNA"/>
</dbReference>
<protein>
    <recommendedName>
        <fullName evidence="3">Fe/B12 periplasmic-binding domain-containing protein</fullName>
    </recommendedName>
</protein>
<feature type="signal peptide" evidence="2">
    <location>
        <begin position="1"/>
        <end position="23"/>
    </location>
</feature>
<dbReference type="InterPro" id="IPR050902">
    <property type="entry name" value="ABC_Transporter_SBP"/>
</dbReference>
<comment type="caution">
    <text evidence="4">The sequence shown here is derived from an EMBL/GenBank/DDBJ whole genome shotgun (WGS) entry which is preliminary data.</text>
</comment>
<keyword evidence="2" id="KW-0732">Signal</keyword>
<dbReference type="RefSeq" id="WP_023438065.1">
    <property type="nucleotide sequence ID" value="NZ_CASHSW010000023.1"/>
</dbReference>
<reference evidence="4 5" key="1">
    <citation type="submission" date="2018-06" db="EMBL/GenBank/DDBJ databases">
        <title>Genome conservation of Clostridium tetani.</title>
        <authorList>
            <person name="Bruggemann H."/>
            <person name="Popoff M.R."/>
        </authorList>
    </citation>
    <scope>NUCLEOTIDE SEQUENCE [LARGE SCALE GENOMIC DNA]</scope>
    <source>
        <strain evidence="4 5">63.05</strain>
    </source>
</reference>
<organism evidence="4 5">
    <name type="scientific">Clostridium tetani</name>
    <dbReference type="NCBI Taxonomy" id="1513"/>
    <lineage>
        <taxon>Bacteria</taxon>
        <taxon>Bacillati</taxon>
        <taxon>Bacillota</taxon>
        <taxon>Clostridia</taxon>
        <taxon>Eubacteriales</taxon>
        <taxon>Clostridiaceae</taxon>
        <taxon>Clostridium</taxon>
    </lineage>
</organism>
<dbReference type="PROSITE" id="PS51257">
    <property type="entry name" value="PROKAR_LIPOPROTEIN"/>
    <property type="match status" value="1"/>
</dbReference>
<sequence length="386" mass="43952">MKKHMKKFLSIFICGVLMFTLFGCVEKSKNNENADSKEVKQESTLKNKANKIKYATKFQVEYLDNNVKLVTDGVDRKLLLVPKGEKKPDGYDNVQVINTPIDNVLLCSSVHNSLIRPLDVFDTVKCVTTHDVNKGHIDEINDRMKKGSITYVGKTNALDYELIKSKKPEVAFIISVDVPKLAPKFDELGIPYVAESSYLENHPLARMEWTKFMALFYNKEHVADKHLQKAEDIVKRVSEKVKGKDKPLVTAGIPSKGKFLVKLGGSYQAKMYDIAGGNYVFKDVESNKSGASSMTFEDFYAKSSNADIYVYDAMGKIRPKAINDIVKQVPITENMKSIKNGELWVSQPWWYQSVDKLDEIIEDLAAIYHPEEFKDHKIRHYYKVAK</sequence>
<evidence type="ECO:0000313" key="4">
    <source>
        <dbReference type="EMBL" id="RXI53070.1"/>
    </source>
</evidence>
<proteinExistence type="inferred from homology"/>
<dbReference type="Gene3D" id="3.40.50.1980">
    <property type="entry name" value="Nitrogenase molybdenum iron protein domain"/>
    <property type="match status" value="2"/>
</dbReference>
<evidence type="ECO:0000259" key="3">
    <source>
        <dbReference type="Pfam" id="PF01497"/>
    </source>
</evidence>
<dbReference type="Pfam" id="PF01497">
    <property type="entry name" value="Peripla_BP_2"/>
    <property type="match status" value="1"/>
</dbReference>
<dbReference type="InterPro" id="IPR002491">
    <property type="entry name" value="ABC_transptr_periplasmic_BD"/>
</dbReference>
<dbReference type="PANTHER" id="PTHR30535">
    <property type="entry name" value="VITAMIN B12-BINDING PROTEIN"/>
    <property type="match status" value="1"/>
</dbReference>
<feature type="domain" description="Fe/B12 periplasmic-binding" evidence="3">
    <location>
        <begin position="130"/>
        <end position="342"/>
    </location>
</feature>
<gene>
    <name evidence="4" type="ORF">DP131_11470</name>
</gene>
<evidence type="ECO:0000256" key="1">
    <source>
        <dbReference type="ARBA" id="ARBA00008814"/>
    </source>
</evidence>
<comment type="similarity">
    <text evidence="1">Belongs to the bacterial solute-binding protein 8 family.</text>
</comment>
<dbReference type="SUPFAM" id="SSF53807">
    <property type="entry name" value="Helical backbone' metal receptor"/>
    <property type="match status" value="1"/>
</dbReference>
<accession>A0ABY0EM36</accession>
<evidence type="ECO:0000256" key="2">
    <source>
        <dbReference type="SAM" id="SignalP"/>
    </source>
</evidence>
<evidence type="ECO:0000313" key="5">
    <source>
        <dbReference type="Proteomes" id="UP000290273"/>
    </source>
</evidence>
<dbReference type="Proteomes" id="UP000290273">
    <property type="component" value="Unassembled WGS sequence"/>
</dbReference>
<feature type="chain" id="PRO_5045541861" description="Fe/B12 periplasmic-binding domain-containing protein" evidence="2">
    <location>
        <begin position="24"/>
        <end position="386"/>
    </location>
</feature>
<dbReference type="PANTHER" id="PTHR30535:SF34">
    <property type="entry name" value="MOLYBDATE-BINDING PROTEIN MOLA"/>
    <property type="match status" value="1"/>
</dbReference>